<dbReference type="GO" id="GO:0005634">
    <property type="term" value="C:nucleus"/>
    <property type="evidence" value="ECO:0007669"/>
    <property type="project" value="UniProtKB-SubCell"/>
</dbReference>
<evidence type="ECO:0000256" key="4">
    <source>
        <dbReference type="ARBA" id="ARBA00023242"/>
    </source>
</evidence>
<reference evidence="7 8" key="1">
    <citation type="journal article" date="2018" name="BMC Genomics">
        <title>Comparative genome analyses reveal sequence features reflecting distinct modes of host-adaptation between dicot and monocot powdery mildew.</title>
        <authorList>
            <person name="Wu Y."/>
            <person name="Ma X."/>
            <person name="Pan Z."/>
            <person name="Kale S.D."/>
            <person name="Song Y."/>
            <person name="King H."/>
            <person name="Zhang Q."/>
            <person name="Presley C."/>
            <person name="Deng X."/>
            <person name="Wei C.I."/>
            <person name="Xiao S."/>
        </authorList>
    </citation>
    <scope>NUCLEOTIDE SEQUENCE [LARGE SCALE GENOMIC DNA]</scope>
    <source>
        <strain evidence="7">UMSG3</strain>
    </source>
</reference>
<protein>
    <recommendedName>
        <fullName evidence="3">Pre-rRNA-processing protein RIX1</fullName>
    </recommendedName>
</protein>
<dbReference type="InterPro" id="IPR016024">
    <property type="entry name" value="ARM-type_fold"/>
</dbReference>
<dbReference type="InterPro" id="IPR012583">
    <property type="entry name" value="RIX1_N"/>
</dbReference>
<proteinExistence type="inferred from homology"/>
<dbReference type="SUPFAM" id="SSF48371">
    <property type="entry name" value="ARM repeat"/>
    <property type="match status" value="1"/>
</dbReference>
<keyword evidence="4" id="KW-0539">Nucleus</keyword>
<dbReference type="PANTHER" id="PTHR34105:SF1">
    <property type="entry name" value="PROLINE-, GLUTAMIC ACID- AND LEUCINE-RICH PROTEIN 1"/>
    <property type="match status" value="1"/>
</dbReference>
<dbReference type="STRING" id="62708.A0A420JB34"/>
<name>A0A420JB34_9PEZI</name>
<comment type="caution">
    <text evidence="7">The sequence shown here is derived from an EMBL/GenBank/DDBJ whole genome shotgun (WGS) entry which is preliminary data.</text>
</comment>
<evidence type="ECO:0000256" key="2">
    <source>
        <dbReference type="ARBA" id="ARBA00010511"/>
    </source>
</evidence>
<comment type="similarity">
    <text evidence="2">Belongs to the RIX1/PELP1 family.</text>
</comment>
<evidence type="ECO:0000256" key="1">
    <source>
        <dbReference type="ARBA" id="ARBA00004123"/>
    </source>
</evidence>
<dbReference type="GO" id="GO:0006364">
    <property type="term" value="P:rRNA processing"/>
    <property type="evidence" value="ECO:0007669"/>
    <property type="project" value="TreeGrafter"/>
</dbReference>
<dbReference type="PANTHER" id="PTHR34105">
    <property type="entry name" value="PROLINE-, GLUTAMIC ACID- AND LEUCINE-RICH PROTEIN 1"/>
    <property type="match status" value="1"/>
</dbReference>
<evidence type="ECO:0000313" key="7">
    <source>
        <dbReference type="EMBL" id="RKF83999.1"/>
    </source>
</evidence>
<dbReference type="Proteomes" id="UP000283383">
    <property type="component" value="Unassembled WGS sequence"/>
</dbReference>
<feature type="region of interest" description="Disordered" evidence="5">
    <location>
        <begin position="639"/>
        <end position="661"/>
    </location>
</feature>
<organism evidence="7 8">
    <name type="scientific">Golovinomyces cichoracearum</name>
    <dbReference type="NCBI Taxonomy" id="62708"/>
    <lineage>
        <taxon>Eukaryota</taxon>
        <taxon>Fungi</taxon>
        <taxon>Dikarya</taxon>
        <taxon>Ascomycota</taxon>
        <taxon>Pezizomycotina</taxon>
        <taxon>Leotiomycetes</taxon>
        <taxon>Erysiphales</taxon>
        <taxon>Erysiphaceae</taxon>
        <taxon>Golovinomyces</taxon>
    </lineage>
</organism>
<comment type="subcellular location">
    <subcellularLocation>
        <location evidence="1">Nucleus</location>
    </subcellularLocation>
</comment>
<keyword evidence="8" id="KW-1185">Reference proteome</keyword>
<dbReference type="Pfam" id="PF08167">
    <property type="entry name" value="RIX1"/>
    <property type="match status" value="1"/>
</dbReference>
<evidence type="ECO:0000256" key="5">
    <source>
        <dbReference type="SAM" id="MobiDB-lite"/>
    </source>
</evidence>
<dbReference type="EMBL" id="MCBQ01000400">
    <property type="protein sequence ID" value="RKF83999.1"/>
    <property type="molecule type" value="Genomic_DNA"/>
</dbReference>
<evidence type="ECO:0000259" key="6">
    <source>
        <dbReference type="Pfam" id="PF08167"/>
    </source>
</evidence>
<evidence type="ECO:0000313" key="8">
    <source>
        <dbReference type="Proteomes" id="UP000283383"/>
    </source>
</evidence>
<evidence type="ECO:0000256" key="3">
    <source>
        <dbReference type="ARBA" id="ARBA00021502"/>
    </source>
</evidence>
<sequence length="742" mass="82997">MFHSPELQILCHQLSTVPVIDLLYLLPSLSQNALCCKDLKTTSSSMPDASDTSVLLHKLRTLLTKLLNGKEVEGRFVAVILIKAYVDVKELEEGLKHIGSWVRSLIAVLGKPDPSVTKELSVVTLTKLYILMYRHQNLVREISTPTLPAYITSCLNLLSLKSSNKASNASCKVQEYVLRSFALLIPRHASIFKQFSSQIRILISHFIAPSRTETPFVSLMLRQSARHVLVCLHETAPKNTYCDEWSKSLGDVVKHIHKISDQVFRSVIENWESSDGYVSEPVDINKQMHGGDDTGYLTPWSGIEAGIDKLIGMLETLAVYFQVETSRPVKLPLGMIRDMISRILSISTPSMTESISGRETMQINPGIEREEQYFLWCQMPNIYMAVFKLLLAISERLQENFLPLASECFDHLTWVFPCGKHNAEFRLLSYKLMIQALSISGKGFQKPQINKALSIIKSCCHDLYNDEISPATFNTKGTREIPKSSLTNSLNINNSTTYTSIVTNLQELEASDVAFAASRLLPHLLSKLPQEHLNISTRSLIERTAILSKNKEAMLSCVLNPSTGQSEKEMTSILPHLTRAFASDDVVEVLLRPRMPQINLPNVKLFQYDADENRPVEEDMDYQNEVLCSSCKKPSGEIYNFHPSSSSSSPGQIDSSRDQENTMHNTEALEANETNLLQTSVIDTSSITLHVKPSTVNHIESEKDIEMCLGESDSDGGDDESVHLTMQLDTDSEPSGDEANRV</sequence>
<accession>A0A420JB34</accession>
<gene>
    <name evidence="7" type="ORF">GcM3_003008</name>
</gene>
<feature type="domain" description="Pre-rRNA-processing protein RIX1 N-terminal" evidence="6">
    <location>
        <begin position="7"/>
        <end position="212"/>
    </location>
</feature>
<dbReference type="AlphaFoldDB" id="A0A420JB34"/>
<feature type="region of interest" description="Disordered" evidence="5">
    <location>
        <begin position="707"/>
        <end position="742"/>
    </location>
</feature>